<proteinExistence type="inferred from homology"/>
<comment type="cofactor">
    <cofactor evidence="1">
        <name>Zn(2+)</name>
        <dbReference type="ChEBI" id="CHEBI:29105"/>
    </cofactor>
</comment>
<dbReference type="InterPro" id="IPR011249">
    <property type="entry name" value="Metalloenz_LuxS/M16"/>
</dbReference>
<dbReference type="RefSeq" id="WP_311386555.1">
    <property type="nucleotide sequence ID" value="NZ_JAVRHU010000001.1"/>
</dbReference>
<sequence length="907" mass="101921">MKLRKIKLLLLFLVFGLTFQAEAQLKKVATVEGITEYNLENGLKVLLFPDNSSQTITVNITYLVGSRHEGYGEKGMAHLLEHMVFKGTPNHPDIPKELSARGARPNGTTFYDRTNYFETFNATDENLVWALDLEADRMVNSYIAKEDLDSEFSVVRNEFESGENSPFRVLWQSVSNAAYQWHNYGKTTIGNRSDIERVPIENLQAFYKKFYRPDNAVLMITGKFEEARVLELVETKFGVLKSPEMPLRDSYTEEPAQDGERKVSVSRVGDLQIVSALYHTPAGSHEEYAGIALIENILADTPSGRLYKKLVDGKKASSLFTLTPFTKEPGYMYTHIEVPSDKNADEVETIFKATMDNFEPITQEELDRAKANIAKEIDQISRDSNYLGTYMSEFIGAGDWRLAFIFRDRVEGMTVEQVNAIASKYFIPSNRTIGRFIPTKDPISVSIPHTENLQAVVSTYKGKEDKGTGEAFDVSYDNIQNRLDSGVLFDKVEYGFIEKENRGETVILSFNMRNGDVNSLMNQGMVPSLTASLLNKGTTSKSRQEIEDELSQLKSSIRFSARNGNIYVSIESTEENLLGTLNLMSEIIKNPSFDEAELDKIKTQRLASLEENRTQPNFLASNRLGEINNTYPKGHPLASMTIEEQIEAINEVSRTSVQEFYNTYYGLGRTTLIAIGNFDKAAVKSFIEKEFKGFESKVSYAELKNPFKVNKAVNENLLTPDKKNAITLGSLAVNMSEYDDEYAALNVAGEILGGGFLNSRIADRLRQKDGVSYGAGGSLNIDGDKVDKNSSFIVYAIYNPDNLDKVQLGFKEEIARFIKDGITEEELTNAVNGWVQGKNVSRAKDNELSSLVNNNIYYNRDMSFHKALEAKVKALSVSDVNAAITKYMKQFSEWTVVNAGDFEREKE</sequence>
<evidence type="ECO:0000313" key="8">
    <source>
        <dbReference type="Proteomes" id="UP001250662"/>
    </source>
</evidence>
<dbReference type="InterPro" id="IPR050361">
    <property type="entry name" value="MPP/UQCRC_Complex"/>
</dbReference>
<dbReference type="Proteomes" id="UP001250662">
    <property type="component" value="Unassembled WGS sequence"/>
</dbReference>
<dbReference type="SUPFAM" id="SSF63411">
    <property type="entry name" value="LuxS/MPP-like metallohydrolase"/>
    <property type="match status" value="4"/>
</dbReference>
<dbReference type="InterPro" id="IPR011765">
    <property type="entry name" value="Pept_M16_N"/>
</dbReference>
<dbReference type="InterPro" id="IPR007863">
    <property type="entry name" value="Peptidase_M16_C"/>
</dbReference>
<keyword evidence="4" id="KW-0732">Signal</keyword>
<dbReference type="PANTHER" id="PTHR11851:SF49">
    <property type="entry name" value="MITOCHONDRIAL-PROCESSING PEPTIDASE SUBUNIT ALPHA"/>
    <property type="match status" value="1"/>
</dbReference>
<evidence type="ECO:0000313" key="7">
    <source>
        <dbReference type="EMBL" id="MDT0620006.1"/>
    </source>
</evidence>
<evidence type="ECO:0000256" key="4">
    <source>
        <dbReference type="SAM" id="SignalP"/>
    </source>
</evidence>
<dbReference type="PANTHER" id="PTHR11851">
    <property type="entry name" value="METALLOPROTEASE"/>
    <property type="match status" value="1"/>
</dbReference>
<evidence type="ECO:0000259" key="6">
    <source>
        <dbReference type="Pfam" id="PF05193"/>
    </source>
</evidence>
<feature type="domain" description="Peptidase M16 C-terminal" evidence="6">
    <location>
        <begin position="652"/>
        <end position="832"/>
    </location>
</feature>
<protein>
    <submittedName>
        <fullName evidence="7">Pitrilysin family protein</fullName>
    </submittedName>
</protein>
<feature type="domain" description="Peptidase M16 N-terminal" evidence="5">
    <location>
        <begin position="47"/>
        <end position="190"/>
    </location>
</feature>
<name>A0ABU3BBZ9_9FLAO</name>
<dbReference type="Pfam" id="PF05193">
    <property type="entry name" value="Peptidase_M16_C"/>
    <property type="match status" value="2"/>
</dbReference>
<gene>
    <name evidence="7" type="ORF">RM520_00130</name>
</gene>
<comment type="similarity">
    <text evidence="2 3">Belongs to the peptidase M16 family.</text>
</comment>
<evidence type="ECO:0000256" key="3">
    <source>
        <dbReference type="RuleBase" id="RU004447"/>
    </source>
</evidence>
<evidence type="ECO:0000256" key="2">
    <source>
        <dbReference type="ARBA" id="ARBA00007261"/>
    </source>
</evidence>
<feature type="domain" description="Peptidase M16 N-terminal" evidence="5">
    <location>
        <begin position="533"/>
        <end position="637"/>
    </location>
</feature>
<organism evidence="7 8">
    <name type="scientific">Croceitalea vernalis</name>
    <dbReference type="NCBI Taxonomy" id="3075599"/>
    <lineage>
        <taxon>Bacteria</taxon>
        <taxon>Pseudomonadati</taxon>
        <taxon>Bacteroidota</taxon>
        <taxon>Flavobacteriia</taxon>
        <taxon>Flavobacteriales</taxon>
        <taxon>Flavobacteriaceae</taxon>
        <taxon>Croceitalea</taxon>
    </lineage>
</organism>
<evidence type="ECO:0000259" key="5">
    <source>
        <dbReference type="Pfam" id="PF00675"/>
    </source>
</evidence>
<keyword evidence="8" id="KW-1185">Reference proteome</keyword>
<dbReference type="EMBL" id="JAVRHU010000001">
    <property type="protein sequence ID" value="MDT0620006.1"/>
    <property type="molecule type" value="Genomic_DNA"/>
</dbReference>
<comment type="caution">
    <text evidence="7">The sequence shown here is derived from an EMBL/GenBank/DDBJ whole genome shotgun (WGS) entry which is preliminary data.</text>
</comment>
<dbReference type="InterPro" id="IPR001431">
    <property type="entry name" value="Pept_M16_Zn_BS"/>
</dbReference>
<dbReference type="Pfam" id="PF00675">
    <property type="entry name" value="Peptidase_M16"/>
    <property type="match status" value="2"/>
</dbReference>
<dbReference type="Gene3D" id="3.30.830.10">
    <property type="entry name" value="Metalloenzyme, LuxS/M16 peptidase-like"/>
    <property type="match status" value="4"/>
</dbReference>
<dbReference type="PROSITE" id="PS00143">
    <property type="entry name" value="INSULINASE"/>
    <property type="match status" value="1"/>
</dbReference>
<feature type="signal peptide" evidence="4">
    <location>
        <begin position="1"/>
        <end position="23"/>
    </location>
</feature>
<accession>A0ABU3BBZ9</accession>
<feature type="chain" id="PRO_5046314955" evidence="4">
    <location>
        <begin position="24"/>
        <end position="907"/>
    </location>
</feature>
<feature type="domain" description="Peptidase M16 C-terminal" evidence="6">
    <location>
        <begin position="200"/>
        <end position="372"/>
    </location>
</feature>
<reference evidence="7 8" key="1">
    <citation type="submission" date="2023-09" db="EMBL/GenBank/DDBJ databases">
        <authorList>
            <person name="Rey-Velasco X."/>
        </authorList>
    </citation>
    <scope>NUCLEOTIDE SEQUENCE [LARGE SCALE GENOMIC DNA]</scope>
    <source>
        <strain evidence="7 8">P007</strain>
    </source>
</reference>
<evidence type="ECO:0000256" key="1">
    <source>
        <dbReference type="ARBA" id="ARBA00001947"/>
    </source>
</evidence>